<dbReference type="Proteomes" id="UP001271007">
    <property type="component" value="Unassembled WGS sequence"/>
</dbReference>
<evidence type="ECO:0000256" key="1">
    <source>
        <dbReference type="SAM" id="MobiDB-lite"/>
    </source>
</evidence>
<evidence type="ECO:0000313" key="2">
    <source>
        <dbReference type="EMBL" id="KAK3051653.1"/>
    </source>
</evidence>
<feature type="region of interest" description="Disordered" evidence="1">
    <location>
        <begin position="154"/>
        <end position="181"/>
    </location>
</feature>
<feature type="compositionally biased region" description="Acidic residues" evidence="1">
    <location>
        <begin position="36"/>
        <end position="48"/>
    </location>
</feature>
<dbReference type="EMBL" id="JAWDJX010000025">
    <property type="protein sequence ID" value="KAK3051653.1"/>
    <property type="molecule type" value="Genomic_DNA"/>
</dbReference>
<accession>A0AAJ0GB72</accession>
<dbReference type="AlphaFoldDB" id="A0AAJ0GB72"/>
<comment type="caution">
    <text evidence="2">The sequence shown here is derived from an EMBL/GenBank/DDBJ whole genome shotgun (WGS) entry which is preliminary data.</text>
</comment>
<proteinExistence type="predicted"/>
<keyword evidence="3" id="KW-1185">Reference proteome</keyword>
<feature type="region of interest" description="Disordered" evidence="1">
    <location>
        <begin position="13"/>
        <end position="54"/>
    </location>
</feature>
<gene>
    <name evidence="2" type="ORF">LTR09_007308</name>
</gene>
<name>A0AAJ0GB72_9PEZI</name>
<sequence>MDPIAQLTQKLLVESARQPIQRQQQQPTPDTAPPPYEDDSDSESDDVDSTTQSSPLKVTINAAHQIQGNNNLVPTSPTALADAAKFSTILLHSLNAINNAAGQGAQQRRPVKLDLTINCGITVVGDRNVVGNVGLKQKSPMAVAGAGEAANAVAGAKRKAEEDDEDLEREAKRPAVGSGST</sequence>
<reference evidence="2" key="1">
    <citation type="submission" date="2023-04" db="EMBL/GenBank/DDBJ databases">
        <title>Black Yeasts Isolated from many extreme environments.</title>
        <authorList>
            <person name="Coleine C."/>
            <person name="Stajich J.E."/>
            <person name="Selbmann L."/>
        </authorList>
    </citation>
    <scope>NUCLEOTIDE SEQUENCE</scope>
    <source>
        <strain evidence="2">CCFEE 5312</strain>
    </source>
</reference>
<protein>
    <submittedName>
        <fullName evidence="2">Uncharacterized protein</fullName>
    </submittedName>
</protein>
<evidence type="ECO:0000313" key="3">
    <source>
        <dbReference type="Proteomes" id="UP001271007"/>
    </source>
</evidence>
<feature type="compositionally biased region" description="Low complexity" evidence="1">
    <location>
        <begin position="16"/>
        <end position="29"/>
    </location>
</feature>
<organism evidence="2 3">
    <name type="scientific">Extremus antarcticus</name>
    <dbReference type="NCBI Taxonomy" id="702011"/>
    <lineage>
        <taxon>Eukaryota</taxon>
        <taxon>Fungi</taxon>
        <taxon>Dikarya</taxon>
        <taxon>Ascomycota</taxon>
        <taxon>Pezizomycotina</taxon>
        <taxon>Dothideomycetes</taxon>
        <taxon>Dothideomycetidae</taxon>
        <taxon>Mycosphaerellales</taxon>
        <taxon>Extremaceae</taxon>
        <taxon>Extremus</taxon>
    </lineage>
</organism>